<feature type="compositionally biased region" description="Basic residues" evidence="7">
    <location>
        <begin position="1"/>
        <end position="23"/>
    </location>
</feature>
<dbReference type="InterPro" id="IPR019002">
    <property type="entry name" value="Ribosome_biogenesis_Nop16"/>
</dbReference>
<evidence type="ECO:0000256" key="7">
    <source>
        <dbReference type="SAM" id="MobiDB-lite"/>
    </source>
</evidence>
<gene>
    <name evidence="8" type="ORF">BON22_5304</name>
</gene>
<dbReference type="EMBL" id="MPUK01000016">
    <property type="protein sequence ID" value="ONH64853.1"/>
    <property type="molecule type" value="Genomic_DNA"/>
</dbReference>
<evidence type="ECO:0000256" key="6">
    <source>
        <dbReference type="ARBA" id="ARBA00023242"/>
    </source>
</evidence>
<dbReference type="PANTHER" id="PTHR13243:SF1">
    <property type="entry name" value="NUCLEOLAR PROTEIN 16"/>
    <property type="match status" value="1"/>
</dbReference>
<reference evidence="9" key="1">
    <citation type="journal article" date="2017" name="Genome Announc.">
        <title>Genome sequences of Cyberlindnera fabianii 65, Pichia kudriavzevii 129, and Saccharomyces cerevisiae 131 isolated from fermented masau fruits in Zimbabwe.</title>
        <authorList>
            <person name="van Rijswijck I.M.H."/>
            <person name="Derks M.F.L."/>
            <person name="Abee T."/>
            <person name="de Ridder D."/>
            <person name="Smid E.J."/>
        </authorList>
    </citation>
    <scope>NUCLEOTIDE SEQUENCE [LARGE SCALE GENOMIC DNA]</scope>
    <source>
        <strain evidence="9">65</strain>
    </source>
</reference>
<protein>
    <recommendedName>
        <fullName evidence="4">Nucleolar protein 16</fullName>
    </recommendedName>
</protein>
<feature type="compositionally biased region" description="Acidic residues" evidence="7">
    <location>
        <begin position="88"/>
        <end position="102"/>
    </location>
</feature>
<evidence type="ECO:0000256" key="1">
    <source>
        <dbReference type="ARBA" id="ARBA00002889"/>
    </source>
</evidence>
<dbReference type="Pfam" id="PF09420">
    <property type="entry name" value="Nop16"/>
    <property type="match status" value="1"/>
</dbReference>
<dbReference type="GO" id="GO:0005730">
    <property type="term" value="C:nucleolus"/>
    <property type="evidence" value="ECO:0007669"/>
    <property type="project" value="UniProtKB-SubCell"/>
</dbReference>
<organism evidence="8 9">
    <name type="scientific">Cyberlindnera fabianii</name>
    <name type="common">Yeast</name>
    <name type="synonym">Hansenula fabianii</name>
    <dbReference type="NCBI Taxonomy" id="36022"/>
    <lineage>
        <taxon>Eukaryota</taxon>
        <taxon>Fungi</taxon>
        <taxon>Dikarya</taxon>
        <taxon>Ascomycota</taxon>
        <taxon>Saccharomycotina</taxon>
        <taxon>Saccharomycetes</taxon>
        <taxon>Phaffomycetales</taxon>
        <taxon>Phaffomycetaceae</taxon>
        <taxon>Cyberlindnera</taxon>
    </lineage>
</organism>
<sequence>MGSVRQHRKAKRSVRKATRRTKDKQREINIASNPIIAANWDYNLTLAQNYKRLGLTARLGTAAGGEEADLNVVRERKPIEEIEKIDVDDKDDDDDDDDDDEIDEWKIPEGEARIVRDDEGNVVKVIYGKKKPLNDDMELVDSPKVEAKTEVVKQLEAYAQSRAGVKQVRKQSEREEAWIQALYEKYGDDYDKMKWDKKLNIYQQSPGDLKKRITRWKKNHNIV</sequence>
<comment type="caution">
    <text evidence="8">The sequence shown here is derived from an EMBL/GenBank/DDBJ whole genome shotgun (WGS) entry which is preliminary data.</text>
</comment>
<dbReference type="OMA" id="MQQTEAD"/>
<feature type="region of interest" description="Disordered" evidence="7">
    <location>
        <begin position="82"/>
        <end position="102"/>
    </location>
</feature>
<keyword evidence="5" id="KW-0690">Ribosome biogenesis</keyword>
<proteinExistence type="inferred from homology"/>
<comment type="function">
    <text evidence="1">Involved in the biogenesis of the 60S ribosomal subunit.</text>
</comment>
<feature type="region of interest" description="Disordered" evidence="7">
    <location>
        <begin position="1"/>
        <end position="26"/>
    </location>
</feature>
<evidence type="ECO:0000256" key="2">
    <source>
        <dbReference type="ARBA" id="ARBA00004604"/>
    </source>
</evidence>
<evidence type="ECO:0000256" key="5">
    <source>
        <dbReference type="ARBA" id="ARBA00022517"/>
    </source>
</evidence>
<evidence type="ECO:0000256" key="3">
    <source>
        <dbReference type="ARBA" id="ARBA00008479"/>
    </source>
</evidence>
<dbReference type="GO" id="GO:0042273">
    <property type="term" value="P:ribosomal large subunit biogenesis"/>
    <property type="evidence" value="ECO:0007669"/>
    <property type="project" value="TreeGrafter"/>
</dbReference>
<dbReference type="AlphaFoldDB" id="A0A1V2KZ23"/>
<evidence type="ECO:0000313" key="8">
    <source>
        <dbReference type="EMBL" id="ONH64853.1"/>
    </source>
</evidence>
<comment type="similarity">
    <text evidence="3">Belongs to the NOP16 family.</text>
</comment>
<evidence type="ECO:0000313" key="9">
    <source>
        <dbReference type="Proteomes" id="UP000189513"/>
    </source>
</evidence>
<comment type="subcellular location">
    <subcellularLocation>
        <location evidence="2">Nucleus</location>
        <location evidence="2">Nucleolus</location>
    </subcellularLocation>
</comment>
<dbReference type="STRING" id="36022.A0A1V2KZ23"/>
<accession>A0A1V2KZ23</accession>
<dbReference type="VEuPathDB" id="FungiDB:BON22_5304"/>
<keyword evidence="6" id="KW-0539">Nucleus</keyword>
<dbReference type="Proteomes" id="UP000189513">
    <property type="component" value="Unassembled WGS sequence"/>
</dbReference>
<name>A0A1V2KZ23_CYBFA</name>
<evidence type="ECO:0000256" key="4">
    <source>
        <dbReference type="ARBA" id="ARBA00015522"/>
    </source>
</evidence>
<dbReference type="PANTHER" id="PTHR13243">
    <property type="entry name" value="HSPC111 PROTEIN-RELATED"/>
    <property type="match status" value="1"/>
</dbReference>
<keyword evidence="9" id="KW-1185">Reference proteome</keyword>